<feature type="signal peptide" evidence="2">
    <location>
        <begin position="1"/>
        <end position="16"/>
    </location>
</feature>
<dbReference type="AlphaFoldDB" id="A0A8S3VFR4"/>
<keyword evidence="4" id="KW-1185">Reference proteome</keyword>
<feature type="compositionally biased region" description="Low complexity" evidence="1">
    <location>
        <begin position="167"/>
        <end position="184"/>
    </location>
</feature>
<protein>
    <submittedName>
        <fullName evidence="3">Uncharacterized protein</fullName>
    </submittedName>
</protein>
<evidence type="ECO:0000256" key="1">
    <source>
        <dbReference type="SAM" id="MobiDB-lite"/>
    </source>
</evidence>
<proteinExistence type="predicted"/>
<comment type="caution">
    <text evidence="3">The sequence shown here is derived from an EMBL/GenBank/DDBJ whole genome shotgun (WGS) entry which is preliminary data.</text>
</comment>
<dbReference type="OrthoDB" id="6142076at2759"/>
<feature type="chain" id="PRO_5035798137" evidence="2">
    <location>
        <begin position="17"/>
        <end position="206"/>
    </location>
</feature>
<sequence>MYVALLFLIGIFKVSCQSFCKSSAENVGFKVATFCQNSVASGSSAIIDGYAAHGTDTDKTCPCSATVSIPNNGTSSLAFSAFFSLHPQYNGCGSSIDVRVNNSGQSTRIRCTIAGSISVNNGDNVLIDLKKESSPEDTRYCMKLQFSDPTATLTVKCNGENVPVPPTQSASTATTTTTVLTQPSITSSNRTAALSTSTLSSTILQK</sequence>
<evidence type="ECO:0000313" key="4">
    <source>
        <dbReference type="Proteomes" id="UP000683360"/>
    </source>
</evidence>
<name>A0A8S3VFR4_MYTED</name>
<dbReference type="EMBL" id="CAJPWZ010003259">
    <property type="protein sequence ID" value="CAG2255085.1"/>
    <property type="molecule type" value="Genomic_DNA"/>
</dbReference>
<gene>
    <name evidence="3" type="ORF">MEDL_66569</name>
</gene>
<organism evidence="3 4">
    <name type="scientific">Mytilus edulis</name>
    <name type="common">Blue mussel</name>
    <dbReference type="NCBI Taxonomy" id="6550"/>
    <lineage>
        <taxon>Eukaryota</taxon>
        <taxon>Metazoa</taxon>
        <taxon>Spiralia</taxon>
        <taxon>Lophotrochozoa</taxon>
        <taxon>Mollusca</taxon>
        <taxon>Bivalvia</taxon>
        <taxon>Autobranchia</taxon>
        <taxon>Pteriomorphia</taxon>
        <taxon>Mytilida</taxon>
        <taxon>Mytiloidea</taxon>
        <taxon>Mytilidae</taxon>
        <taxon>Mytilinae</taxon>
        <taxon>Mytilus</taxon>
    </lineage>
</organism>
<reference evidence="3" key="1">
    <citation type="submission" date="2021-03" db="EMBL/GenBank/DDBJ databases">
        <authorList>
            <person name="Bekaert M."/>
        </authorList>
    </citation>
    <scope>NUCLEOTIDE SEQUENCE</scope>
</reference>
<dbReference type="Proteomes" id="UP000683360">
    <property type="component" value="Unassembled WGS sequence"/>
</dbReference>
<feature type="region of interest" description="Disordered" evidence="1">
    <location>
        <begin position="165"/>
        <end position="184"/>
    </location>
</feature>
<accession>A0A8S3VFR4</accession>
<evidence type="ECO:0000256" key="2">
    <source>
        <dbReference type="SAM" id="SignalP"/>
    </source>
</evidence>
<evidence type="ECO:0000313" key="3">
    <source>
        <dbReference type="EMBL" id="CAG2255085.1"/>
    </source>
</evidence>
<keyword evidence="2" id="KW-0732">Signal</keyword>